<evidence type="ECO:0000256" key="4">
    <source>
        <dbReference type="ARBA" id="ARBA00022777"/>
    </source>
</evidence>
<keyword evidence="5 7" id="KW-0067">ATP-binding</keyword>
<dbReference type="InterPro" id="IPR000623">
    <property type="entry name" value="Shikimate_kinase/TSH1"/>
</dbReference>
<dbReference type="GO" id="GO:0000287">
    <property type="term" value="F:magnesium ion binding"/>
    <property type="evidence" value="ECO:0007669"/>
    <property type="project" value="UniProtKB-UniRule"/>
</dbReference>
<reference evidence="8 9" key="2">
    <citation type="submission" date="2017-10" db="EMBL/GenBank/DDBJ databases">
        <authorList>
            <person name="Banno H."/>
            <person name="Chua N.-H."/>
        </authorList>
    </citation>
    <scope>NUCLEOTIDE SEQUENCE [LARGE SCALE GENOMIC DNA]</scope>
    <source>
        <strain evidence="8 9">JK623</strain>
    </source>
</reference>
<organism evidence="8 9">
    <name type="scientific">Agathobacter ruminis</name>
    <dbReference type="NCBI Taxonomy" id="1712665"/>
    <lineage>
        <taxon>Bacteria</taxon>
        <taxon>Bacillati</taxon>
        <taxon>Bacillota</taxon>
        <taxon>Clostridia</taxon>
        <taxon>Lachnospirales</taxon>
        <taxon>Lachnospiraceae</taxon>
        <taxon>Agathobacter</taxon>
    </lineage>
</organism>
<feature type="binding site" evidence="7">
    <location>
        <position position="81"/>
    </location>
    <ligand>
        <name>substrate</name>
    </ligand>
</feature>
<evidence type="ECO:0000313" key="8">
    <source>
        <dbReference type="EMBL" id="PHU37183.1"/>
    </source>
</evidence>
<dbReference type="GO" id="GO:0005829">
    <property type="term" value="C:cytosol"/>
    <property type="evidence" value="ECO:0007669"/>
    <property type="project" value="TreeGrafter"/>
</dbReference>
<dbReference type="GO" id="GO:0009073">
    <property type="term" value="P:aromatic amino acid family biosynthetic process"/>
    <property type="evidence" value="ECO:0007669"/>
    <property type="project" value="UniProtKB-KW"/>
</dbReference>
<feature type="binding site" evidence="7">
    <location>
        <begin position="14"/>
        <end position="19"/>
    </location>
    <ligand>
        <name>ATP</name>
        <dbReference type="ChEBI" id="CHEBI:30616"/>
    </ligand>
</feature>
<dbReference type="PANTHER" id="PTHR21087:SF16">
    <property type="entry name" value="SHIKIMATE KINASE 1, CHLOROPLASTIC"/>
    <property type="match status" value="1"/>
</dbReference>
<dbReference type="PANTHER" id="PTHR21087">
    <property type="entry name" value="SHIKIMATE KINASE"/>
    <property type="match status" value="1"/>
</dbReference>
<evidence type="ECO:0000256" key="2">
    <source>
        <dbReference type="ARBA" id="ARBA00022679"/>
    </source>
</evidence>
<evidence type="ECO:0000256" key="3">
    <source>
        <dbReference type="ARBA" id="ARBA00022741"/>
    </source>
</evidence>
<protein>
    <recommendedName>
        <fullName evidence="7">Shikimate kinase</fullName>
        <shortName evidence="7">SK</shortName>
        <ecNumber evidence="7">2.7.1.71</ecNumber>
    </recommendedName>
</protein>
<keyword evidence="7" id="KW-0460">Magnesium</keyword>
<comment type="cofactor">
    <cofactor evidence="7">
        <name>Mg(2+)</name>
        <dbReference type="ChEBI" id="CHEBI:18420"/>
    </cofactor>
    <text evidence="7">Binds 1 Mg(2+) ion per subunit.</text>
</comment>
<dbReference type="Proteomes" id="UP000224563">
    <property type="component" value="Unassembled WGS sequence"/>
</dbReference>
<dbReference type="GO" id="GO:0004765">
    <property type="term" value="F:shikimate kinase activity"/>
    <property type="evidence" value="ECO:0007669"/>
    <property type="project" value="UniProtKB-UniRule"/>
</dbReference>
<keyword evidence="7" id="KW-0963">Cytoplasm</keyword>
<dbReference type="GO" id="GO:0005524">
    <property type="term" value="F:ATP binding"/>
    <property type="evidence" value="ECO:0007669"/>
    <property type="project" value="UniProtKB-UniRule"/>
</dbReference>
<keyword evidence="9" id="KW-1185">Reference proteome</keyword>
<dbReference type="InterPro" id="IPR031322">
    <property type="entry name" value="Shikimate/glucono_kinase"/>
</dbReference>
<gene>
    <name evidence="7" type="primary">aroK</name>
    <name evidence="8" type="ORF">CSX02_09245</name>
</gene>
<comment type="caution">
    <text evidence="7">Lacks conserved residue(s) required for the propagation of feature annotation.</text>
</comment>
<dbReference type="HAMAP" id="MF_00109">
    <property type="entry name" value="Shikimate_kinase"/>
    <property type="match status" value="1"/>
</dbReference>
<evidence type="ECO:0000256" key="6">
    <source>
        <dbReference type="ARBA" id="ARBA00023141"/>
    </source>
</evidence>
<feature type="binding site" evidence="7">
    <location>
        <position position="18"/>
    </location>
    <ligand>
        <name>Mg(2+)</name>
        <dbReference type="ChEBI" id="CHEBI:18420"/>
    </ligand>
</feature>
<evidence type="ECO:0000256" key="5">
    <source>
        <dbReference type="ARBA" id="ARBA00022840"/>
    </source>
</evidence>
<keyword evidence="3 7" id="KW-0547">Nucleotide-binding</keyword>
<dbReference type="EMBL" id="PDYG01000074">
    <property type="protein sequence ID" value="PHU37183.1"/>
    <property type="molecule type" value="Genomic_DNA"/>
</dbReference>
<dbReference type="Pfam" id="PF01202">
    <property type="entry name" value="SKI"/>
    <property type="match status" value="1"/>
</dbReference>
<feature type="binding site" evidence="7">
    <location>
        <position position="119"/>
    </location>
    <ligand>
        <name>ATP</name>
        <dbReference type="ChEBI" id="CHEBI:30616"/>
    </ligand>
</feature>
<dbReference type="GO" id="GO:0009423">
    <property type="term" value="P:chorismate biosynthetic process"/>
    <property type="evidence" value="ECO:0007669"/>
    <property type="project" value="UniProtKB-UniRule"/>
</dbReference>
<accession>A0A2G3E249</accession>
<evidence type="ECO:0000313" key="9">
    <source>
        <dbReference type="Proteomes" id="UP000224563"/>
    </source>
</evidence>
<keyword evidence="6 7" id="KW-0057">Aromatic amino acid biosynthesis</keyword>
<keyword evidence="7" id="KW-0479">Metal-binding</keyword>
<evidence type="ECO:0000256" key="7">
    <source>
        <dbReference type="HAMAP-Rule" id="MF_00109"/>
    </source>
</evidence>
<dbReference type="CDD" id="cd00464">
    <property type="entry name" value="SK"/>
    <property type="match status" value="1"/>
</dbReference>
<dbReference type="RefSeq" id="WP_099386469.1">
    <property type="nucleotide sequence ID" value="NZ_JANSWH010000072.1"/>
</dbReference>
<comment type="subcellular location">
    <subcellularLocation>
        <location evidence="7">Cytoplasm</location>
    </subcellularLocation>
</comment>
<keyword evidence="2 7" id="KW-0808">Transferase</keyword>
<comment type="function">
    <text evidence="7">Catalyzes the specific phosphorylation of the 3-hydroxyl group of shikimic acid using ATP as a cosubstrate.</text>
</comment>
<comment type="caution">
    <text evidence="8">The sequence shown here is derived from an EMBL/GenBank/DDBJ whole genome shotgun (WGS) entry which is preliminary data.</text>
</comment>
<dbReference type="AlphaFoldDB" id="A0A2G3E249"/>
<keyword evidence="4 7" id="KW-0418">Kinase</keyword>
<dbReference type="PRINTS" id="PR01100">
    <property type="entry name" value="SHIKIMTKNASE"/>
</dbReference>
<comment type="similarity">
    <text evidence="7">Belongs to the shikimate kinase family.</text>
</comment>
<dbReference type="EC" id="2.7.1.71" evidence="7"/>
<sequence length="171" mass="19081">MRKKDNVVLIGLPGVGKSTAGVILAKITGKQFVDSDLVIQEQQKRLLKDIIAQDGVDGFIEIENQVNAGLEAHNCVIATGGSVVYGKEAMQHLREIGIVIYLKVDYQVITTRLSDIRGRGVVLREGQTLHDLYEERILLYEQYADVIVDETGLTIEQTVEQMIKAIDDYHE</sequence>
<proteinExistence type="inferred from homology"/>
<reference evidence="8 9" key="1">
    <citation type="submission" date="2017-10" db="EMBL/GenBank/DDBJ databases">
        <title>Resolving the taxonomy of Roseburia spp., Eubacterium rectale and Agathobacter spp. through phylogenomic analysis.</title>
        <authorList>
            <person name="Sheridan P.O."/>
            <person name="Walker A.W."/>
            <person name="Duncan S.H."/>
            <person name="Scott K.P."/>
            <person name="Toole P.W.O."/>
            <person name="Luis P."/>
            <person name="Flint H.J."/>
        </authorList>
    </citation>
    <scope>NUCLEOTIDE SEQUENCE [LARGE SCALE GENOMIC DNA]</scope>
    <source>
        <strain evidence="8 9">JK623</strain>
    </source>
</reference>
<comment type="subunit">
    <text evidence="7">Monomer.</text>
</comment>
<comment type="catalytic activity">
    <reaction evidence="7">
        <text>shikimate + ATP = 3-phosphoshikimate + ADP + H(+)</text>
        <dbReference type="Rhea" id="RHEA:13121"/>
        <dbReference type="ChEBI" id="CHEBI:15378"/>
        <dbReference type="ChEBI" id="CHEBI:30616"/>
        <dbReference type="ChEBI" id="CHEBI:36208"/>
        <dbReference type="ChEBI" id="CHEBI:145989"/>
        <dbReference type="ChEBI" id="CHEBI:456216"/>
        <dbReference type="EC" id="2.7.1.71"/>
    </reaction>
</comment>
<dbReference type="UniPathway" id="UPA00053">
    <property type="reaction ID" value="UER00088"/>
</dbReference>
<name>A0A2G3E249_9FIRM</name>
<comment type="pathway">
    <text evidence="7">Metabolic intermediate biosynthesis; chorismate biosynthesis; chorismate from D-erythrose 4-phosphate and phosphoenolpyruvate: step 5/7.</text>
</comment>
<keyword evidence="1 7" id="KW-0028">Amino-acid biosynthesis</keyword>
<feature type="binding site" evidence="7">
    <location>
        <position position="136"/>
    </location>
    <ligand>
        <name>substrate</name>
    </ligand>
</feature>
<dbReference type="Gene3D" id="3.40.50.300">
    <property type="entry name" value="P-loop containing nucleotide triphosphate hydrolases"/>
    <property type="match status" value="1"/>
</dbReference>
<dbReference type="InterPro" id="IPR027417">
    <property type="entry name" value="P-loop_NTPase"/>
</dbReference>
<dbReference type="GO" id="GO:0008652">
    <property type="term" value="P:amino acid biosynthetic process"/>
    <property type="evidence" value="ECO:0007669"/>
    <property type="project" value="UniProtKB-KW"/>
</dbReference>
<dbReference type="SUPFAM" id="SSF52540">
    <property type="entry name" value="P-loop containing nucleoside triphosphate hydrolases"/>
    <property type="match status" value="1"/>
</dbReference>
<evidence type="ECO:0000256" key="1">
    <source>
        <dbReference type="ARBA" id="ARBA00022605"/>
    </source>
</evidence>
<feature type="binding site" evidence="7">
    <location>
        <position position="36"/>
    </location>
    <ligand>
        <name>substrate</name>
    </ligand>
</feature>